<accession>A0A345NJN2</accession>
<dbReference type="Pfam" id="PF04186">
    <property type="entry name" value="FxsA"/>
    <property type="match status" value="1"/>
</dbReference>
<dbReference type="NCBIfam" id="NF008528">
    <property type="entry name" value="PRK11463.1-2"/>
    <property type="match status" value="1"/>
</dbReference>
<keyword evidence="1" id="KW-0472">Membrane</keyword>
<sequence>MSMTAGPGARPRRRSWVRWLLVALVLLPLLEIVVLIAVGRSIGLGWTILLLIGMAVVGTWLARRETGRTFGALRRAVDSGRMPTDEATDAMLVGLGAFLLILPGFLSDVVGLVLILPFTRPLARRLLQLVVAQQALRLRVVAGMPTGPRRASAPGRGDVIEGEVVSEEPAPGTWQGPTRLGP</sequence>
<dbReference type="GO" id="GO:0016020">
    <property type="term" value="C:membrane"/>
    <property type="evidence" value="ECO:0007669"/>
    <property type="project" value="InterPro"/>
</dbReference>
<feature type="transmembrane region" description="Helical" evidence="1">
    <location>
        <begin position="44"/>
        <end position="62"/>
    </location>
</feature>
<dbReference type="EMBL" id="CP031229">
    <property type="protein sequence ID" value="AXH95240.1"/>
    <property type="molecule type" value="Genomic_DNA"/>
</dbReference>
<keyword evidence="3" id="KW-1185">Reference proteome</keyword>
<feature type="transmembrane region" description="Helical" evidence="1">
    <location>
        <begin position="90"/>
        <end position="116"/>
    </location>
</feature>
<dbReference type="OrthoDB" id="9792788at2"/>
<feature type="transmembrane region" description="Helical" evidence="1">
    <location>
        <begin position="16"/>
        <end position="37"/>
    </location>
</feature>
<evidence type="ECO:0000256" key="1">
    <source>
        <dbReference type="SAM" id="Phobius"/>
    </source>
</evidence>
<dbReference type="AlphaFoldDB" id="A0A345NJN2"/>
<dbReference type="KEGG" id="orn:DV701_02965"/>
<dbReference type="PANTHER" id="PTHR35335">
    <property type="entry name" value="UPF0716 PROTEIN FXSA"/>
    <property type="match status" value="1"/>
</dbReference>
<gene>
    <name evidence="2" type="ORF">DV701_02965</name>
</gene>
<dbReference type="Proteomes" id="UP000253790">
    <property type="component" value="Chromosome"/>
</dbReference>
<organism evidence="2 3">
    <name type="scientific">Ornithinimicrobium avium</name>
    <dbReference type="NCBI Taxonomy" id="2283195"/>
    <lineage>
        <taxon>Bacteria</taxon>
        <taxon>Bacillati</taxon>
        <taxon>Actinomycetota</taxon>
        <taxon>Actinomycetes</taxon>
        <taxon>Micrococcales</taxon>
        <taxon>Ornithinimicrobiaceae</taxon>
        <taxon>Ornithinimicrobium</taxon>
    </lineage>
</organism>
<dbReference type="InterPro" id="IPR007313">
    <property type="entry name" value="FxsA"/>
</dbReference>
<reference evidence="2 3" key="1">
    <citation type="submission" date="2018-07" db="EMBL/GenBank/DDBJ databases">
        <title>Complete genome sequencing of Ornithinimicrobium sp. AMA3305.</title>
        <authorList>
            <person name="Bae J.-W."/>
        </authorList>
    </citation>
    <scope>NUCLEOTIDE SEQUENCE [LARGE SCALE GENOMIC DNA]</scope>
    <source>
        <strain evidence="2 3">AMA3305</strain>
    </source>
</reference>
<evidence type="ECO:0000313" key="3">
    <source>
        <dbReference type="Proteomes" id="UP000253790"/>
    </source>
</evidence>
<dbReference type="PANTHER" id="PTHR35335:SF1">
    <property type="entry name" value="UPF0716 PROTEIN FXSA"/>
    <property type="match status" value="1"/>
</dbReference>
<proteinExistence type="predicted"/>
<name>A0A345NJN2_9MICO</name>
<keyword evidence="1" id="KW-1133">Transmembrane helix</keyword>
<dbReference type="RefSeq" id="WP_114927005.1">
    <property type="nucleotide sequence ID" value="NZ_CP031229.1"/>
</dbReference>
<evidence type="ECO:0000313" key="2">
    <source>
        <dbReference type="EMBL" id="AXH95240.1"/>
    </source>
</evidence>
<protein>
    <submittedName>
        <fullName evidence="2">FxsA family protein</fullName>
    </submittedName>
</protein>
<keyword evidence="1" id="KW-0812">Transmembrane</keyword>